<evidence type="ECO:0000256" key="3">
    <source>
        <dbReference type="ARBA" id="ARBA00022722"/>
    </source>
</evidence>
<evidence type="ECO:0000256" key="5">
    <source>
        <dbReference type="ARBA" id="ARBA00022759"/>
    </source>
</evidence>
<dbReference type="Proteomes" id="UP000228561">
    <property type="component" value="Unassembled WGS sequence"/>
</dbReference>
<evidence type="ECO:0000256" key="6">
    <source>
        <dbReference type="ARBA" id="ARBA00022801"/>
    </source>
</evidence>
<evidence type="ECO:0000256" key="7">
    <source>
        <dbReference type="ARBA" id="ARBA00022833"/>
    </source>
</evidence>
<gene>
    <name evidence="8" type="ORF">COS58_02600</name>
</gene>
<dbReference type="GO" id="GO:0004519">
    <property type="term" value="F:endonuclease activity"/>
    <property type="evidence" value="ECO:0007669"/>
    <property type="project" value="UniProtKB-KW"/>
</dbReference>
<dbReference type="AlphaFoldDB" id="A0A2M7B8F2"/>
<dbReference type="GO" id="GO:0004222">
    <property type="term" value="F:metalloendopeptidase activity"/>
    <property type="evidence" value="ECO:0007669"/>
    <property type="project" value="InterPro"/>
</dbReference>
<keyword evidence="7" id="KW-0862">Zinc</keyword>
<keyword evidence="6" id="KW-0378">Hydrolase</keyword>
<dbReference type="SUPFAM" id="SSF55486">
    <property type="entry name" value="Metalloproteases ('zincins'), catalytic domain"/>
    <property type="match status" value="1"/>
</dbReference>
<dbReference type="Gene3D" id="3.40.390.30">
    <property type="entry name" value="Metalloproteases ('zincins'), catalytic domain"/>
    <property type="match status" value="1"/>
</dbReference>
<protein>
    <submittedName>
        <fullName evidence="8">Uncharacterized protein</fullName>
    </submittedName>
</protein>
<dbReference type="GO" id="GO:0046872">
    <property type="term" value="F:metal ion binding"/>
    <property type="evidence" value="ECO:0007669"/>
    <property type="project" value="UniProtKB-KW"/>
</dbReference>
<comment type="similarity">
    <text evidence="2">Belongs to the endoribonuclease YbeY family.</text>
</comment>
<evidence type="ECO:0000256" key="2">
    <source>
        <dbReference type="ARBA" id="ARBA00010875"/>
    </source>
</evidence>
<dbReference type="InterPro" id="IPR023091">
    <property type="entry name" value="MetalPrtase_cat_dom_sf_prd"/>
</dbReference>
<dbReference type="GO" id="GO:0006364">
    <property type="term" value="P:rRNA processing"/>
    <property type="evidence" value="ECO:0007669"/>
    <property type="project" value="InterPro"/>
</dbReference>
<name>A0A2M7B8F2_9BACT</name>
<reference evidence="9" key="1">
    <citation type="submission" date="2017-09" db="EMBL/GenBank/DDBJ databases">
        <title>Depth-based differentiation of microbial function through sediment-hosted aquifers and enrichment of novel symbionts in the deep terrestrial subsurface.</title>
        <authorList>
            <person name="Probst A.J."/>
            <person name="Ladd B."/>
            <person name="Jarett J.K."/>
            <person name="Geller-Mcgrath D.E."/>
            <person name="Sieber C.M.K."/>
            <person name="Emerson J.B."/>
            <person name="Anantharaman K."/>
            <person name="Thomas B.C."/>
            <person name="Malmstrom R."/>
            <person name="Stieglmeier M."/>
            <person name="Klingl A."/>
            <person name="Woyke T."/>
            <person name="Ryan C.M."/>
            <person name="Banfield J.F."/>
        </authorList>
    </citation>
    <scope>NUCLEOTIDE SEQUENCE [LARGE SCALE GENOMIC DNA]</scope>
</reference>
<keyword evidence="4" id="KW-0479">Metal-binding</keyword>
<dbReference type="Pfam" id="PF02130">
    <property type="entry name" value="YbeY"/>
    <property type="match status" value="1"/>
</dbReference>
<keyword evidence="3" id="KW-0540">Nuclease</keyword>
<comment type="caution">
    <text evidence="8">The sequence shown here is derived from an EMBL/GenBank/DDBJ whole genome shotgun (WGS) entry which is preliminary data.</text>
</comment>
<organism evidence="8 9">
    <name type="scientific">Candidatus Tagabacteria bacterium CG03_land_8_20_14_0_80_41_22</name>
    <dbReference type="NCBI Taxonomy" id="1975020"/>
    <lineage>
        <taxon>Bacteria</taxon>
        <taxon>Candidatus Tagaibacteriota</taxon>
    </lineage>
</organism>
<comment type="cofactor">
    <cofactor evidence="1">
        <name>Zn(2+)</name>
        <dbReference type="ChEBI" id="CHEBI:29105"/>
    </cofactor>
</comment>
<dbReference type="EMBL" id="PEVG01000033">
    <property type="protein sequence ID" value="PIU99397.1"/>
    <property type="molecule type" value="Genomic_DNA"/>
</dbReference>
<evidence type="ECO:0000256" key="1">
    <source>
        <dbReference type="ARBA" id="ARBA00001947"/>
    </source>
</evidence>
<evidence type="ECO:0000256" key="4">
    <source>
        <dbReference type="ARBA" id="ARBA00022723"/>
    </source>
</evidence>
<proteinExistence type="inferred from homology"/>
<sequence>MICITNLTKKRHPSDGSKIILQKIKEEVLGKKYDLSLVFAANALMKKLNIRYSGKAKTAAVLSFPLSRKEGEIFINLAQKKYSPLFLFIHGICHLKNFKHGAKMEEQERKLLKKHGSRYRHRN</sequence>
<evidence type="ECO:0000313" key="8">
    <source>
        <dbReference type="EMBL" id="PIU99397.1"/>
    </source>
</evidence>
<keyword evidence="5" id="KW-0255">Endonuclease</keyword>
<evidence type="ECO:0000313" key="9">
    <source>
        <dbReference type="Proteomes" id="UP000228561"/>
    </source>
</evidence>
<accession>A0A2M7B8F2</accession>
<dbReference type="InterPro" id="IPR002036">
    <property type="entry name" value="YbeY"/>
</dbReference>